<evidence type="ECO:0000313" key="3">
    <source>
        <dbReference type="Proteomes" id="UP000198418"/>
    </source>
</evidence>
<dbReference type="GO" id="GO:0016740">
    <property type="term" value="F:transferase activity"/>
    <property type="evidence" value="ECO:0007669"/>
    <property type="project" value="UniProtKB-KW"/>
</dbReference>
<dbReference type="Pfam" id="PF01755">
    <property type="entry name" value="Glyco_transf_25"/>
    <property type="match status" value="1"/>
</dbReference>
<reference evidence="3" key="1">
    <citation type="submission" date="2017-06" db="EMBL/GenBank/DDBJ databases">
        <authorList>
            <person name="Varghese N."/>
            <person name="Submissions S."/>
        </authorList>
    </citation>
    <scope>NUCLEOTIDE SEQUENCE [LARGE SCALE GENOMIC DNA]</scope>
    <source>
        <strain evidence="3">DSM 137</strain>
    </source>
</reference>
<dbReference type="AlphaFoldDB" id="A0A212S590"/>
<organism evidence="2 3">
    <name type="scientific">Rhodoblastus acidophilus</name>
    <name type="common">Rhodopseudomonas acidophila</name>
    <dbReference type="NCBI Taxonomy" id="1074"/>
    <lineage>
        <taxon>Bacteria</taxon>
        <taxon>Pseudomonadati</taxon>
        <taxon>Pseudomonadota</taxon>
        <taxon>Alphaproteobacteria</taxon>
        <taxon>Hyphomicrobiales</taxon>
        <taxon>Rhodoblastaceae</taxon>
        <taxon>Rhodoblastus</taxon>
    </lineage>
</organism>
<sequence>MDCFFINLDRETGRRRRLEEKFNRFRTENWRLIRLPAITSQDVIENEIGGCLSPAEKACFLSHREAILNAAKGASDALITEDDALFGASTFAVLDSILSGPDAFEADVIFTEVGIPDVETQFRLVKIKQNLPSQSPFVLMDLKGIPSFFAASSYVVRKKSAHKLLDRLSRFATFDAPYDIALRQLIHAGEISAAVIFPFVTSISDDSLTSSIQAHDRRKTDAVWMAFRRMIWSDARQDECDGLLGRLDDEIDAGSRSFGRIWALMADKSFTFK</sequence>
<protein>
    <submittedName>
        <fullName evidence="2">Glycosyltransferase involved in LPS biosynthesis, GR25 family</fullName>
    </submittedName>
</protein>
<proteinExistence type="predicted"/>
<accession>A0A212S590</accession>
<dbReference type="OrthoDB" id="259382at2"/>
<dbReference type="EMBL" id="FYDG01000013">
    <property type="protein sequence ID" value="SNB80406.1"/>
    <property type="molecule type" value="Genomic_DNA"/>
</dbReference>
<gene>
    <name evidence="2" type="ORF">SAMN06265338_11314</name>
</gene>
<name>A0A212S590_RHOAC</name>
<dbReference type="Proteomes" id="UP000198418">
    <property type="component" value="Unassembled WGS sequence"/>
</dbReference>
<evidence type="ECO:0000259" key="1">
    <source>
        <dbReference type="Pfam" id="PF01755"/>
    </source>
</evidence>
<keyword evidence="2" id="KW-0808">Transferase</keyword>
<feature type="domain" description="Glycosyl transferase family 25" evidence="1">
    <location>
        <begin position="3"/>
        <end position="172"/>
    </location>
</feature>
<dbReference type="InterPro" id="IPR002654">
    <property type="entry name" value="Glyco_trans_25"/>
</dbReference>
<dbReference type="RefSeq" id="WP_088521971.1">
    <property type="nucleotide sequence ID" value="NZ_FYDG01000013.1"/>
</dbReference>
<evidence type="ECO:0000313" key="2">
    <source>
        <dbReference type="EMBL" id="SNB80406.1"/>
    </source>
</evidence>
<keyword evidence="3" id="KW-1185">Reference proteome</keyword>